<protein>
    <submittedName>
        <fullName evidence="1">Uncharacterized protein</fullName>
    </submittedName>
</protein>
<evidence type="ECO:0000313" key="2">
    <source>
        <dbReference type="Proteomes" id="UP001470230"/>
    </source>
</evidence>
<reference evidence="1 2" key="1">
    <citation type="submission" date="2024-04" db="EMBL/GenBank/DDBJ databases">
        <title>Tritrichomonas musculus Genome.</title>
        <authorList>
            <person name="Alves-Ferreira E."/>
            <person name="Grigg M."/>
            <person name="Lorenzi H."/>
            <person name="Galac M."/>
        </authorList>
    </citation>
    <scope>NUCLEOTIDE SEQUENCE [LARGE SCALE GENOMIC DNA]</scope>
    <source>
        <strain evidence="1 2">EAF2021</strain>
    </source>
</reference>
<name>A0ABR2H0D3_9EUKA</name>
<sequence>MDQLYNSEMQRQSPIVTRPNRTIHFSQLPDNSQNGQPIQNNFSFSFTKTHQQQAKNLQPNLLTIPRAPIIHCFVCDHANAKVKILTDQFLEILTKSGIKVYVERYLTHQPGFQVRAASLNTQADFFFQIHSKTAGAGHVRLYMNGQPKRMTKEEAVASIWSWWRLRCGALTKDETDVISNEKIFSLLKDFGKIDQESLNFTALQQQVQQCLYTQTNINPILNTLNDYENILKEAKVKIISTPTMSTDWVFEQGAVLQSCQYQQIETGLSQPLKSLLISIIDQAIQKARRIRGVINRNYVESQIIESDIHNDDENLKEIPIDINNEQHEGDGSSWKMMIESVDEDRIGSVKIASYGESPSIRSFDRIATPVFLLDEF</sequence>
<comment type="caution">
    <text evidence="1">The sequence shown here is derived from an EMBL/GenBank/DDBJ whole genome shotgun (WGS) entry which is preliminary data.</text>
</comment>
<dbReference type="Proteomes" id="UP001470230">
    <property type="component" value="Unassembled WGS sequence"/>
</dbReference>
<proteinExistence type="predicted"/>
<keyword evidence="2" id="KW-1185">Reference proteome</keyword>
<organism evidence="1 2">
    <name type="scientific">Tritrichomonas musculus</name>
    <dbReference type="NCBI Taxonomy" id="1915356"/>
    <lineage>
        <taxon>Eukaryota</taxon>
        <taxon>Metamonada</taxon>
        <taxon>Parabasalia</taxon>
        <taxon>Tritrichomonadida</taxon>
        <taxon>Tritrichomonadidae</taxon>
        <taxon>Tritrichomonas</taxon>
    </lineage>
</organism>
<gene>
    <name evidence="1" type="ORF">M9Y10_031750</name>
</gene>
<evidence type="ECO:0000313" key="1">
    <source>
        <dbReference type="EMBL" id="KAK8839401.1"/>
    </source>
</evidence>
<accession>A0ABR2H0D3</accession>
<dbReference type="EMBL" id="JAPFFF010000051">
    <property type="protein sequence ID" value="KAK8839401.1"/>
    <property type="molecule type" value="Genomic_DNA"/>
</dbReference>